<feature type="compositionally biased region" description="Basic and acidic residues" evidence="1">
    <location>
        <begin position="45"/>
        <end position="67"/>
    </location>
</feature>
<comment type="caution">
    <text evidence="2">The sequence shown here is derived from an EMBL/GenBank/DDBJ whole genome shotgun (WGS) entry which is preliminary data.</text>
</comment>
<evidence type="ECO:0000256" key="1">
    <source>
        <dbReference type="SAM" id="MobiDB-lite"/>
    </source>
</evidence>
<evidence type="ECO:0000313" key="3">
    <source>
        <dbReference type="Proteomes" id="UP000656804"/>
    </source>
</evidence>
<keyword evidence="3" id="KW-1185">Reference proteome</keyword>
<dbReference type="InterPro" id="IPR018691">
    <property type="entry name" value="DUF2188"/>
</dbReference>
<dbReference type="AlphaFoldDB" id="A0A930Y7Z8"/>
<feature type="compositionally biased region" description="Polar residues" evidence="1">
    <location>
        <begin position="20"/>
        <end position="32"/>
    </location>
</feature>
<gene>
    <name evidence="2" type="ORF">ISG29_12840</name>
</gene>
<proteinExistence type="predicted"/>
<dbReference type="EMBL" id="JADIVZ010000006">
    <property type="protein sequence ID" value="MBF4162577.1"/>
    <property type="molecule type" value="Genomic_DNA"/>
</dbReference>
<feature type="region of interest" description="Disordered" evidence="1">
    <location>
        <begin position="1"/>
        <end position="76"/>
    </location>
</feature>
<protein>
    <submittedName>
        <fullName evidence="2">DUF2188 domain-containing protein</fullName>
    </submittedName>
</protein>
<evidence type="ECO:0000313" key="2">
    <source>
        <dbReference type="EMBL" id="MBF4162577.1"/>
    </source>
</evidence>
<sequence length="76" mass="8523">MSDRKNVHVTPREDGRWSVSRDNASRASSVHDTQADAASAGRSTARRDQVEFLLHGRDGRIRERDSYGNDPYPPKG</sequence>
<dbReference type="Proteomes" id="UP000656804">
    <property type="component" value="Unassembled WGS sequence"/>
</dbReference>
<reference evidence="2" key="1">
    <citation type="submission" date="2020-11" db="EMBL/GenBank/DDBJ databases">
        <title>Nocardioides sp. CBS4Y-1, whole genome shotgun sequence.</title>
        <authorList>
            <person name="Tuo L."/>
        </authorList>
    </citation>
    <scope>NUCLEOTIDE SEQUENCE</scope>
    <source>
        <strain evidence="2">CBS4Y-1</strain>
    </source>
</reference>
<organism evidence="2 3">
    <name type="scientific">Nocardioides acrostichi</name>
    <dbReference type="NCBI Taxonomy" id="2784339"/>
    <lineage>
        <taxon>Bacteria</taxon>
        <taxon>Bacillati</taxon>
        <taxon>Actinomycetota</taxon>
        <taxon>Actinomycetes</taxon>
        <taxon>Propionibacteriales</taxon>
        <taxon>Nocardioidaceae</taxon>
        <taxon>Nocardioides</taxon>
    </lineage>
</organism>
<feature type="compositionally biased region" description="Basic and acidic residues" evidence="1">
    <location>
        <begin position="1"/>
        <end position="16"/>
    </location>
</feature>
<dbReference type="Pfam" id="PF09954">
    <property type="entry name" value="DUF2188"/>
    <property type="match status" value="1"/>
</dbReference>
<name>A0A930Y7Z8_9ACTN</name>
<accession>A0A930Y7Z8</accession>
<dbReference type="RefSeq" id="WP_194503844.1">
    <property type="nucleotide sequence ID" value="NZ_JADIVZ010000006.1"/>
</dbReference>